<feature type="domain" description="HTH deoR-type" evidence="4">
    <location>
        <begin position="9"/>
        <end position="64"/>
    </location>
</feature>
<evidence type="ECO:0000256" key="1">
    <source>
        <dbReference type="ARBA" id="ARBA00023015"/>
    </source>
</evidence>
<dbReference type="RefSeq" id="WP_218115934.1">
    <property type="nucleotide sequence ID" value="NZ_CAJVAP010000024.1"/>
</dbReference>
<evidence type="ECO:0000256" key="2">
    <source>
        <dbReference type="ARBA" id="ARBA00023125"/>
    </source>
</evidence>
<dbReference type="InterPro" id="IPR001034">
    <property type="entry name" value="DeoR_HTH"/>
</dbReference>
<dbReference type="Pfam" id="PF00455">
    <property type="entry name" value="DeoRC"/>
    <property type="match status" value="1"/>
</dbReference>
<organism evidence="5 6">
    <name type="scientific">Leucobacter soli</name>
    <dbReference type="NCBI Taxonomy" id="2812850"/>
    <lineage>
        <taxon>Bacteria</taxon>
        <taxon>Bacillati</taxon>
        <taxon>Actinomycetota</taxon>
        <taxon>Actinomycetes</taxon>
        <taxon>Micrococcales</taxon>
        <taxon>Microbacteriaceae</taxon>
        <taxon>Leucobacter</taxon>
    </lineage>
</organism>
<dbReference type="GO" id="GO:0003700">
    <property type="term" value="F:DNA-binding transcription factor activity"/>
    <property type="evidence" value="ECO:0007669"/>
    <property type="project" value="InterPro"/>
</dbReference>
<dbReference type="InterPro" id="IPR050313">
    <property type="entry name" value="Carb_Metab_HTH_regulators"/>
</dbReference>
<evidence type="ECO:0000313" key="5">
    <source>
        <dbReference type="EMBL" id="CAG7616545.1"/>
    </source>
</evidence>
<protein>
    <submittedName>
        <fullName evidence="5">HTH-type transcriptional regulator YdjF</fullName>
    </submittedName>
</protein>
<dbReference type="SMART" id="SM00420">
    <property type="entry name" value="HTH_DEOR"/>
    <property type="match status" value="1"/>
</dbReference>
<evidence type="ECO:0000259" key="4">
    <source>
        <dbReference type="PROSITE" id="PS51000"/>
    </source>
</evidence>
<reference evidence="5" key="1">
    <citation type="submission" date="2021-06" db="EMBL/GenBank/DDBJ databases">
        <authorList>
            <person name="Criscuolo A."/>
        </authorList>
    </citation>
    <scope>NUCLEOTIDE SEQUENCE</scope>
    <source>
        <strain evidence="5">CIP111803</strain>
    </source>
</reference>
<keyword evidence="1" id="KW-0805">Transcription regulation</keyword>
<evidence type="ECO:0000313" key="6">
    <source>
        <dbReference type="Proteomes" id="UP000693892"/>
    </source>
</evidence>
<comment type="caution">
    <text evidence="5">The sequence shown here is derived from an EMBL/GenBank/DDBJ whole genome shotgun (WGS) entry which is preliminary data.</text>
</comment>
<sequence>MATQSSVDAQRRRDAILEVLTEDGAVDLHALAQRFDVSAMTIRRDLESLEREGVLQRVRGGAVATIRPRTFGERRGLGARAKQLIASKAVRLFPRSGAVALDASSTIGTLAGRMRGAWSVTVATNSYENFTALAAIPKVTPVLAGGELEPSTGSLVGPITCAAAESLVYQRFFLSASAVDAVHGTSEVSLAEAEVKRAFAGRSRETVLCVDSTKLGQLSSAAGFPLSAIDVMITELAPSDPRLDPYRGLVELV</sequence>
<dbReference type="PROSITE" id="PS51000">
    <property type="entry name" value="HTH_DEOR_2"/>
    <property type="match status" value="1"/>
</dbReference>
<dbReference type="PANTHER" id="PTHR30363">
    <property type="entry name" value="HTH-TYPE TRANSCRIPTIONAL REGULATOR SRLR-RELATED"/>
    <property type="match status" value="1"/>
</dbReference>
<dbReference type="PANTHER" id="PTHR30363:SF44">
    <property type="entry name" value="AGA OPERON TRANSCRIPTIONAL REPRESSOR-RELATED"/>
    <property type="match status" value="1"/>
</dbReference>
<gene>
    <name evidence="5" type="primary">ydjF</name>
    <name evidence="5" type="ORF">LEUCIP111803_02001</name>
</gene>
<dbReference type="PROSITE" id="PS00894">
    <property type="entry name" value="HTH_DEOR_1"/>
    <property type="match status" value="1"/>
</dbReference>
<dbReference type="Pfam" id="PF08220">
    <property type="entry name" value="HTH_DeoR"/>
    <property type="match status" value="1"/>
</dbReference>
<dbReference type="Proteomes" id="UP000693892">
    <property type="component" value="Unassembled WGS sequence"/>
</dbReference>
<dbReference type="InterPro" id="IPR014036">
    <property type="entry name" value="DeoR-like_C"/>
</dbReference>
<name>A0A916NIG2_9MICO</name>
<keyword evidence="2" id="KW-0238">DNA-binding</keyword>
<keyword evidence="3" id="KW-0804">Transcription</keyword>
<dbReference type="EMBL" id="CAJVAP010000024">
    <property type="protein sequence ID" value="CAG7616545.1"/>
    <property type="molecule type" value="Genomic_DNA"/>
</dbReference>
<proteinExistence type="predicted"/>
<dbReference type="SMART" id="SM01134">
    <property type="entry name" value="DeoRC"/>
    <property type="match status" value="1"/>
</dbReference>
<keyword evidence="6" id="KW-1185">Reference proteome</keyword>
<evidence type="ECO:0000256" key="3">
    <source>
        <dbReference type="ARBA" id="ARBA00023163"/>
    </source>
</evidence>
<dbReference type="AlphaFoldDB" id="A0A916NIG2"/>
<dbReference type="InterPro" id="IPR018356">
    <property type="entry name" value="Tscrpt_reg_HTH_DeoR_CS"/>
</dbReference>
<accession>A0A916NIG2</accession>
<dbReference type="GO" id="GO:0003677">
    <property type="term" value="F:DNA binding"/>
    <property type="evidence" value="ECO:0007669"/>
    <property type="project" value="UniProtKB-KW"/>
</dbReference>